<dbReference type="Gene3D" id="3.30.70.330">
    <property type="match status" value="1"/>
</dbReference>
<feature type="domain" description="RNA-binding S4" evidence="2">
    <location>
        <begin position="181"/>
        <end position="241"/>
    </location>
</feature>
<dbReference type="RefSeq" id="WP_092562835.1">
    <property type="nucleotide sequence ID" value="NZ_FOYZ01000014.1"/>
</dbReference>
<dbReference type="Pfam" id="PF17774">
    <property type="entry name" value="YlmH_RBD"/>
    <property type="match status" value="1"/>
</dbReference>
<accession>A0A1I6L880</accession>
<dbReference type="Gene3D" id="3.10.290.10">
    <property type="entry name" value="RNA-binding S4 domain"/>
    <property type="match status" value="1"/>
</dbReference>
<evidence type="ECO:0000259" key="2">
    <source>
        <dbReference type="SMART" id="SM00363"/>
    </source>
</evidence>
<dbReference type="InterPro" id="IPR002942">
    <property type="entry name" value="S4_RNA-bd"/>
</dbReference>
<evidence type="ECO:0000313" key="4">
    <source>
        <dbReference type="Proteomes" id="UP000199659"/>
    </source>
</evidence>
<protein>
    <submittedName>
        <fullName evidence="3">RNA-binding protein YlmH, contains S4-like domain</fullName>
    </submittedName>
</protein>
<dbReference type="InterPro" id="IPR012677">
    <property type="entry name" value="Nucleotide-bd_a/b_plait_sf"/>
</dbReference>
<dbReference type="InterPro" id="IPR040591">
    <property type="entry name" value="RqcP2_RBD"/>
</dbReference>
<dbReference type="GO" id="GO:0003723">
    <property type="term" value="F:RNA binding"/>
    <property type="evidence" value="ECO:0007669"/>
    <property type="project" value="UniProtKB-KW"/>
</dbReference>
<organism evidence="3 4">
    <name type="scientific">Anaeromicropila populeti</name>
    <dbReference type="NCBI Taxonomy" id="37658"/>
    <lineage>
        <taxon>Bacteria</taxon>
        <taxon>Bacillati</taxon>
        <taxon>Bacillota</taxon>
        <taxon>Clostridia</taxon>
        <taxon>Lachnospirales</taxon>
        <taxon>Lachnospiraceae</taxon>
        <taxon>Anaeromicropila</taxon>
    </lineage>
</organism>
<dbReference type="AlphaFoldDB" id="A0A1I6L880"/>
<dbReference type="Gene3D" id="3.30.1370.160">
    <property type="match status" value="1"/>
</dbReference>
<dbReference type="SUPFAM" id="SSF55174">
    <property type="entry name" value="Alpha-L RNA-binding motif"/>
    <property type="match status" value="1"/>
</dbReference>
<dbReference type="Proteomes" id="UP000199659">
    <property type="component" value="Unassembled WGS sequence"/>
</dbReference>
<sequence>MTTDKDEKLLCNRLIELSNLSFRRNTITYSWFLNLNEQNIFYRTSRDLAPVSYQLYGGYESAERKIVIFYADEWDYSSYNSFTGILAVIKIEAVNEKFADQLTHRDYLGAILNLGIERIKIGDIIVKNSVAYVFCHSGIKEFILDYLTKVKHTNVKCTMVESELEDFTPSYKTIKGTVSSIRLDAVLGVAFQTSRSSLSGLISGGKVFVNGKLMESNSYPIKEQDIVSVRGHGKFIFREVMHQTKKGRYSITIDKYI</sequence>
<dbReference type="PANTHER" id="PTHR13633">
    <property type="entry name" value="MITOCHONDRIAL TRANSCRIPTION RESCUE FACTOR 1"/>
    <property type="match status" value="1"/>
</dbReference>
<proteinExistence type="predicted"/>
<dbReference type="EMBL" id="FOYZ01000014">
    <property type="protein sequence ID" value="SFR99713.1"/>
    <property type="molecule type" value="Genomic_DNA"/>
</dbReference>
<dbReference type="PANTHER" id="PTHR13633:SF3">
    <property type="entry name" value="MITOCHONDRIAL TRANSCRIPTION RESCUE FACTOR 1"/>
    <property type="match status" value="1"/>
</dbReference>
<gene>
    <name evidence="3" type="ORF">SAMN05661086_03143</name>
</gene>
<dbReference type="CDD" id="cd00165">
    <property type="entry name" value="S4"/>
    <property type="match status" value="1"/>
</dbReference>
<dbReference type="STRING" id="37658.SAMN05661086_03143"/>
<name>A0A1I6L880_9FIRM</name>
<keyword evidence="4" id="KW-1185">Reference proteome</keyword>
<dbReference type="Pfam" id="PF01479">
    <property type="entry name" value="S4"/>
    <property type="match status" value="1"/>
</dbReference>
<dbReference type="InterPro" id="IPR036986">
    <property type="entry name" value="S4_RNA-bd_sf"/>
</dbReference>
<evidence type="ECO:0000313" key="3">
    <source>
        <dbReference type="EMBL" id="SFR99713.1"/>
    </source>
</evidence>
<keyword evidence="1" id="KW-0694">RNA-binding</keyword>
<evidence type="ECO:0000256" key="1">
    <source>
        <dbReference type="PROSITE-ProRule" id="PRU00182"/>
    </source>
</evidence>
<reference evidence="3 4" key="1">
    <citation type="submission" date="2016-10" db="EMBL/GenBank/DDBJ databases">
        <authorList>
            <person name="de Groot N.N."/>
        </authorList>
    </citation>
    <scope>NUCLEOTIDE SEQUENCE [LARGE SCALE GENOMIC DNA]</scope>
    <source>
        <strain evidence="3 4">743A</strain>
    </source>
</reference>
<dbReference type="PROSITE" id="PS50889">
    <property type="entry name" value="S4"/>
    <property type="match status" value="1"/>
</dbReference>
<dbReference type="OrthoDB" id="9812787at2"/>
<dbReference type="SMART" id="SM00363">
    <property type="entry name" value="S4"/>
    <property type="match status" value="1"/>
</dbReference>